<name>A0A372M6N9_9ACTN</name>
<feature type="region of interest" description="Disordered" evidence="1">
    <location>
        <begin position="47"/>
        <end position="67"/>
    </location>
</feature>
<dbReference type="OrthoDB" id="3386372at2"/>
<keyword evidence="3" id="KW-1185">Reference proteome</keyword>
<sequence>MMLHRFRRRTPGERPGAAGAGPPAPADTLDWFETDSAGAVLRQASFATDLDPPARAREHGPRQAGTHGAATVAASRAELTALCEDFGPLGVRLYRAVYGVPLVSTAQVTTVGPVGNRQPASAEVPVTAEEFERAWSIARRDRHFAPCDRGPLPDGARLTGTVVAAPWGIGVTGLFVELPLPVPGFVDMGHLGAAENWPAIGTAAEFEVLAVRFDAERRARPQVRLRPTGGRGSGRG</sequence>
<gene>
    <name evidence="2" type="ORF">DY218_11415</name>
</gene>
<accession>A0A372M6N9</accession>
<feature type="region of interest" description="Disordered" evidence="1">
    <location>
        <begin position="1"/>
        <end position="26"/>
    </location>
</feature>
<organism evidence="2 3">
    <name type="scientific">Streptomyces triticagri</name>
    <dbReference type="NCBI Taxonomy" id="2293568"/>
    <lineage>
        <taxon>Bacteria</taxon>
        <taxon>Bacillati</taxon>
        <taxon>Actinomycetota</taxon>
        <taxon>Actinomycetes</taxon>
        <taxon>Kitasatosporales</taxon>
        <taxon>Streptomycetaceae</taxon>
        <taxon>Streptomyces</taxon>
    </lineage>
</organism>
<protein>
    <recommendedName>
        <fullName evidence="4">S1 RNA-binding domain-containing protein</fullName>
    </recommendedName>
</protein>
<evidence type="ECO:0000313" key="2">
    <source>
        <dbReference type="EMBL" id="RFU86521.1"/>
    </source>
</evidence>
<reference evidence="2 3" key="1">
    <citation type="submission" date="2018-08" db="EMBL/GenBank/DDBJ databases">
        <title>Isolation, diversity and antifungal activity of Actinobacteria from wheat.</title>
        <authorList>
            <person name="Han C."/>
        </authorList>
    </citation>
    <scope>NUCLEOTIDE SEQUENCE [LARGE SCALE GENOMIC DNA]</scope>
    <source>
        <strain evidence="2 3">NEAU-YY421</strain>
    </source>
</reference>
<dbReference type="AlphaFoldDB" id="A0A372M6N9"/>
<evidence type="ECO:0008006" key="4">
    <source>
        <dbReference type="Google" id="ProtNLM"/>
    </source>
</evidence>
<comment type="caution">
    <text evidence="2">The sequence shown here is derived from an EMBL/GenBank/DDBJ whole genome shotgun (WGS) entry which is preliminary data.</text>
</comment>
<evidence type="ECO:0000256" key="1">
    <source>
        <dbReference type="SAM" id="MobiDB-lite"/>
    </source>
</evidence>
<dbReference type="EMBL" id="QUAK01000064">
    <property type="protein sequence ID" value="RFU86521.1"/>
    <property type="molecule type" value="Genomic_DNA"/>
</dbReference>
<evidence type="ECO:0000313" key="3">
    <source>
        <dbReference type="Proteomes" id="UP000263094"/>
    </source>
</evidence>
<proteinExistence type="predicted"/>
<feature type="compositionally biased region" description="Basic and acidic residues" evidence="1">
    <location>
        <begin position="52"/>
        <end position="61"/>
    </location>
</feature>
<dbReference type="Proteomes" id="UP000263094">
    <property type="component" value="Unassembled WGS sequence"/>
</dbReference>